<keyword evidence="1" id="KW-1133">Transmembrane helix</keyword>
<dbReference type="Gene3D" id="3.55.50.30">
    <property type="match status" value="1"/>
</dbReference>
<dbReference type="InterPro" id="IPR012373">
    <property type="entry name" value="Ferrdict_sens_TM"/>
</dbReference>
<organism evidence="4 5">
    <name type="scientific">Psychroflexus lacisalsi</name>
    <dbReference type="NCBI Taxonomy" id="503928"/>
    <lineage>
        <taxon>Bacteria</taxon>
        <taxon>Pseudomonadati</taxon>
        <taxon>Bacteroidota</taxon>
        <taxon>Flavobacteriia</taxon>
        <taxon>Flavobacteriales</taxon>
        <taxon>Flavobacteriaceae</taxon>
        <taxon>Psychroflexus</taxon>
    </lineage>
</organism>
<dbReference type="PANTHER" id="PTHR30273:SF2">
    <property type="entry name" value="PROTEIN FECR"/>
    <property type="match status" value="1"/>
</dbReference>
<dbReference type="Pfam" id="PF04773">
    <property type="entry name" value="FecR"/>
    <property type="match status" value="1"/>
</dbReference>
<dbReference type="RefSeq" id="WP_224454727.1">
    <property type="nucleotide sequence ID" value="NZ_BAAAGG010000022.1"/>
</dbReference>
<dbReference type="Proteomes" id="UP001500185">
    <property type="component" value="Unassembled WGS sequence"/>
</dbReference>
<evidence type="ECO:0000313" key="4">
    <source>
        <dbReference type="EMBL" id="GAA0763711.1"/>
    </source>
</evidence>
<evidence type="ECO:0000256" key="1">
    <source>
        <dbReference type="SAM" id="Phobius"/>
    </source>
</evidence>
<comment type="caution">
    <text evidence="4">The sequence shown here is derived from an EMBL/GenBank/DDBJ whole genome shotgun (WGS) entry which is preliminary data.</text>
</comment>
<keyword evidence="1" id="KW-0472">Membrane</keyword>
<dbReference type="PANTHER" id="PTHR30273">
    <property type="entry name" value="PERIPLASMIC SIGNAL SENSOR AND SIGMA FACTOR ACTIVATOR FECR-RELATED"/>
    <property type="match status" value="1"/>
</dbReference>
<dbReference type="InterPro" id="IPR032508">
    <property type="entry name" value="FecR_C"/>
</dbReference>
<evidence type="ECO:0000313" key="5">
    <source>
        <dbReference type="Proteomes" id="UP001500185"/>
    </source>
</evidence>
<keyword evidence="5" id="KW-1185">Reference proteome</keyword>
<proteinExistence type="predicted"/>
<feature type="domain" description="FecR protein" evidence="2">
    <location>
        <begin position="92"/>
        <end position="180"/>
    </location>
</feature>
<accession>A0ABN1KDY1</accession>
<dbReference type="Gene3D" id="2.60.120.1440">
    <property type="match status" value="1"/>
</dbReference>
<evidence type="ECO:0000259" key="2">
    <source>
        <dbReference type="Pfam" id="PF04773"/>
    </source>
</evidence>
<evidence type="ECO:0008006" key="6">
    <source>
        <dbReference type="Google" id="ProtNLM"/>
    </source>
</evidence>
<feature type="transmembrane region" description="Helical" evidence="1">
    <location>
        <begin position="64"/>
        <end position="87"/>
    </location>
</feature>
<gene>
    <name evidence="4" type="ORF">GCM10009433_25340</name>
</gene>
<protein>
    <recommendedName>
        <fullName evidence="6">FecR family protein</fullName>
    </recommendedName>
</protein>
<evidence type="ECO:0000259" key="3">
    <source>
        <dbReference type="Pfam" id="PF16344"/>
    </source>
</evidence>
<reference evidence="4 5" key="1">
    <citation type="journal article" date="2019" name="Int. J. Syst. Evol. Microbiol.">
        <title>The Global Catalogue of Microorganisms (GCM) 10K type strain sequencing project: providing services to taxonomists for standard genome sequencing and annotation.</title>
        <authorList>
            <consortium name="The Broad Institute Genomics Platform"/>
            <consortium name="The Broad Institute Genome Sequencing Center for Infectious Disease"/>
            <person name="Wu L."/>
            <person name="Ma J."/>
        </authorList>
    </citation>
    <scope>NUCLEOTIDE SEQUENCE [LARGE SCALE GENOMIC DNA]</scope>
    <source>
        <strain evidence="4 5">JCM 16231</strain>
    </source>
</reference>
<feature type="domain" description="Protein FecR C-terminal" evidence="3">
    <location>
        <begin position="223"/>
        <end position="287"/>
    </location>
</feature>
<keyword evidence="1" id="KW-0812">Transmembrane</keyword>
<dbReference type="InterPro" id="IPR006860">
    <property type="entry name" value="FecR"/>
</dbReference>
<sequence length="294" mass="33949">MKKKYNLADWLDNKIDDQSIEDVSGFDTLKKIKYYSGWLEKPDFNKDKVLENLKSTRTTKKKKFNWSIAASILIILGISSLIFILSVKDFTSQINSQETVLLPDDSKVILAQNSKFQFNNWFWNFDRTTKLNGQAYFEVAKGETFTVKTNSGKVKVLGTRFDVKSIDSIFKVVCYEGSVKVIFKNEENILKKGQFITYQNGKKLEQSNIYNEKPEWVSKTHQFKGVSLSEVMQQLAQDYQIEVDITQVTEDKRFSGTLPSDSLSLALDILSKTYQMNFSVINENKFIFVDDDQE</sequence>
<dbReference type="Pfam" id="PF16344">
    <property type="entry name" value="FecR_C"/>
    <property type="match status" value="1"/>
</dbReference>
<dbReference type="EMBL" id="BAAAGG010000022">
    <property type="protein sequence ID" value="GAA0763711.1"/>
    <property type="molecule type" value="Genomic_DNA"/>
</dbReference>
<dbReference type="PIRSF" id="PIRSF018266">
    <property type="entry name" value="FecR"/>
    <property type="match status" value="1"/>
</dbReference>
<name>A0ABN1KDY1_9FLAO</name>